<feature type="transmembrane region" description="Helical" evidence="1">
    <location>
        <begin position="7"/>
        <end position="24"/>
    </location>
</feature>
<dbReference type="AlphaFoldDB" id="A0A2X1A3M9"/>
<reference evidence="2 3" key="1">
    <citation type="submission" date="2018-06" db="EMBL/GenBank/DDBJ databases">
        <authorList>
            <consortium name="Pathogen Informatics"/>
            <person name="Doyle S."/>
        </authorList>
    </citation>
    <scope>NUCLEOTIDE SEQUENCE [LARGE SCALE GENOMIC DNA]</scope>
    <source>
        <strain evidence="2 3">NCTC7582</strain>
    </source>
</reference>
<dbReference type="EMBL" id="UAQE01000004">
    <property type="protein sequence ID" value="SPU38487.1"/>
    <property type="molecule type" value="Genomic_DNA"/>
</dbReference>
<evidence type="ECO:0000256" key="1">
    <source>
        <dbReference type="SAM" id="Phobius"/>
    </source>
</evidence>
<keyword evidence="1" id="KW-0472">Membrane</keyword>
<name>A0A2X1A3M9_9BACI</name>
<organism evidence="2 3">
    <name type="scientific">Lysinibacillus capsici</name>
    <dbReference type="NCBI Taxonomy" id="2115968"/>
    <lineage>
        <taxon>Bacteria</taxon>
        <taxon>Bacillati</taxon>
        <taxon>Bacillota</taxon>
        <taxon>Bacilli</taxon>
        <taxon>Bacillales</taxon>
        <taxon>Bacillaceae</taxon>
        <taxon>Lysinibacillus</taxon>
    </lineage>
</organism>
<protein>
    <submittedName>
        <fullName evidence="2">Uncharacterized protein</fullName>
    </submittedName>
</protein>
<gene>
    <name evidence="2" type="ORF">NCTC7582_04449</name>
</gene>
<evidence type="ECO:0000313" key="3">
    <source>
        <dbReference type="Proteomes" id="UP000251431"/>
    </source>
</evidence>
<accession>A0A2X1A3M9</accession>
<evidence type="ECO:0000313" key="2">
    <source>
        <dbReference type="EMBL" id="SPU38487.1"/>
    </source>
</evidence>
<proteinExistence type="predicted"/>
<keyword evidence="1" id="KW-1133">Transmembrane helix</keyword>
<keyword evidence="1" id="KW-0812">Transmembrane</keyword>
<dbReference type="RefSeq" id="WP_181574710.1">
    <property type="nucleotide sequence ID" value="NZ_DAMBGE010000001.1"/>
</dbReference>
<dbReference type="Proteomes" id="UP000251431">
    <property type="component" value="Unassembled WGS sequence"/>
</dbReference>
<sequence length="53" mass="6195">MKDLSDFKLTILPMAILIILAIVWKLTDSVGAGMMLILFWMSWRQLIRKMNIN</sequence>